<evidence type="ECO:0008006" key="3">
    <source>
        <dbReference type="Google" id="ProtNLM"/>
    </source>
</evidence>
<proteinExistence type="predicted"/>
<dbReference type="Proteomes" id="UP000199682">
    <property type="component" value="Unassembled WGS sequence"/>
</dbReference>
<evidence type="ECO:0000313" key="1">
    <source>
        <dbReference type="EMBL" id="SDJ04236.1"/>
    </source>
</evidence>
<dbReference type="RefSeq" id="WP_256334378.1">
    <property type="nucleotide sequence ID" value="NZ_FNET01000001.1"/>
</dbReference>
<dbReference type="PANTHER" id="PTHR39337:SF1">
    <property type="entry name" value="BLR5642 PROTEIN"/>
    <property type="match status" value="1"/>
</dbReference>
<name>A0A1G8QHZ2_9PSEU</name>
<reference evidence="2" key="1">
    <citation type="submission" date="2016-10" db="EMBL/GenBank/DDBJ databases">
        <authorList>
            <person name="Varghese N."/>
            <person name="Submissions S."/>
        </authorList>
    </citation>
    <scope>NUCLEOTIDE SEQUENCE [LARGE SCALE GENOMIC DNA]</scope>
    <source>
        <strain evidence="2">DSM 44796</strain>
    </source>
</reference>
<dbReference type="PANTHER" id="PTHR39337">
    <property type="entry name" value="BLR5642 PROTEIN"/>
    <property type="match status" value="1"/>
</dbReference>
<accession>A0A1G8QHZ2</accession>
<dbReference type="EMBL" id="FNET01000001">
    <property type="protein sequence ID" value="SDJ04236.1"/>
    <property type="molecule type" value="Genomic_DNA"/>
</dbReference>
<evidence type="ECO:0000313" key="2">
    <source>
        <dbReference type="Proteomes" id="UP000199682"/>
    </source>
</evidence>
<protein>
    <recommendedName>
        <fullName evidence="3">DUF488 domain-containing protein</fullName>
    </recommendedName>
</protein>
<dbReference type="Pfam" id="PF04343">
    <property type="entry name" value="DUF488"/>
    <property type="match status" value="1"/>
</dbReference>
<dbReference type="InterPro" id="IPR007438">
    <property type="entry name" value="DUF488"/>
</dbReference>
<organism evidence="1 2">
    <name type="scientific">Lentzea albidocapillata subsp. violacea</name>
    <dbReference type="NCBI Taxonomy" id="128104"/>
    <lineage>
        <taxon>Bacteria</taxon>
        <taxon>Bacillati</taxon>
        <taxon>Actinomycetota</taxon>
        <taxon>Actinomycetes</taxon>
        <taxon>Pseudonocardiales</taxon>
        <taxon>Pseudonocardiaceae</taxon>
        <taxon>Lentzea</taxon>
    </lineage>
</organism>
<sequence length="96" mass="10372">MHGKSPGIVGTGYERVDLDAFLVRLGEQRVDVLVDVRLNPISRKRGFSKTALTNAVTSASVDYVHLRGLGNPKTNRAGFGGDLRSSPKPVIATRHC</sequence>
<dbReference type="AlphaFoldDB" id="A0A1G8QHZ2"/>
<gene>
    <name evidence="1" type="ORF">SAMN04488074_101354</name>
</gene>